<feature type="compositionally biased region" description="Basic and acidic residues" evidence="1">
    <location>
        <begin position="79"/>
        <end position="89"/>
    </location>
</feature>
<gene>
    <name evidence="2" type="ORF">PCOR1329_LOCUS62329</name>
</gene>
<reference evidence="2" key="1">
    <citation type="submission" date="2023-10" db="EMBL/GenBank/DDBJ databases">
        <authorList>
            <person name="Chen Y."/>
            <person name="Shah S."/>
            <person name="Dougan E. K."/>
            <person name="Thang M."/>
            <person name="Chan C."/>
        </authorList>
    </citation>
    <scope>NUCLEOTIDE SEQUENCE [LARGE SCALE GENOMIC DNA]</scope>
</reference>
<evidence type="ECO:0000313" key="3">
    <source>
        <dbReference type="Proteomes" id="UP001189429"/>
    </source>
</evidence>
<feature type="compositionally biased region" description="Polar residues" evidence="1">
    <location>
        <begin position="1"/>
        <end position="10"/>
    </location>
</feature>
<feature type="compositionally biased region" description="Low complexity" evidence="1">
    <location>
        <begin position="143"/>
        <end position="152"/>
    </location>
</feature>
<evidence type="ECO:0000256" key="1">
    <source>
        <dbReference type="SAM" id="MobiDB-lite"/>
    </source>
</evidence>
<sequence>MTTTTASSSAGWKAAQARSSGCGHHLPVPHPAQQPPTGAYNPPRSFRRRPPGSCLLQAEAGDAPPGPGALPRLAAAAEPDGRGPRRGAPELRPSLDSAASTGLPESPSITAPSAKALHTHEVSPTTSPRLPPGLPHQCGSPSGLRGALAGAGRRAGGLAAGPARRKADSMPHLRGGPAGRGVMTFEILHLREKVASIYEPTDSCDLRRRGSKTLLLPSEAPGAHTGASPDCLSPKRRARSMMICGATGGCRACGSQQRRVGFSPPLLNSAHEVTPYASQYGVHPSFFDFDRGGEMRLTDLGIAENMRRKEQGLDPLMLDGKEVI</sequence>
<comment type="caution">
    <text evidence="2">The sequence shown here is derived from an EMBL/GenBank/DDBJ whole genome shotgun (WGS) entry which is preliminary data.</text>
</comment>
<feature type="region of interest" description="Disordered" evidence="1">
    <location>
        <begin position="1"/>
        <end position="175"/>
    </location>
</feature>
<evidence type="ECO:0000313" key="2">
    <source>
        <dbReference type="EMBL" id="CAK0878620.1"/>
    </source>
</evidence>
<protein>
    <submittedName>
        <fullName evidence="2">Uncharacterized protein</fullName>
    </submittedName>
</protein>
<name>A0ABN9VYH7_9DINO</name>
<feature type="compositionally biased region" description="Low complexity" evidence="1">
    <location>
        <begin position="58"/>
        <end position="78"/>
    </location>
</feature>
<accession>A0ABN9VYH7</accession>
<dbReference type="Proteomes" id="UP001189429">
    <property type="component" value="Unassembled WGS sequence"/>
</dbReference>
<keyword evidence="3" id="KW-1185">Reference proteome</keyword>
<proteinExistence type="predicted"/>
<organism evidence="2 3">
    <name type="scientific">Prorocentrum cordatum</name>
    <dbReference type="NCBI Taxonomy" id="2364126"/>
    <lineage>
        <taxon>Eukaryota</taxon>
        <taxon>Sar</taxon>
        <taxon>Alveolata</taxon>
        <taxon>Dinophyceae</taxon>
        <taxon>Prorocentrales</taxon>
        <taxon>Prorocentraceae</taxon>
        <taxon>Prorocentrum</taxon>
    </lineage>
</organism>
<dbReference type="EMBL" id="CAUYUJ010017867">
    <property type="protein sequence ID" value="CAK0878620.1"/>
    <property type="molecule type" value="Genomic_DNA"/>
</dbReference>